<evidence type="ECO:0000313" key="3">
    <source>
        <dbReference type="Proteomes" id="UP000509771"/>
    </source>
</evidence>
<accession>A0A7D5M277</accession>
<dbReference type="EMBL" id="CP026993">
    <property type="protein sequence ID" value="QLH02830.1"/>
    <property type="molecule type" value="Genomic_DNA"/>
</dbReference>
<sequence length="76" mass="8302">MDSIISNPMGGNVKKIFKVYISTLVLIYVAASILSIVGVMPIHPSIVLLVAGVIVAGIMVAYQVYMRKILRKNQEL</sequence>
<organism evidence="2 3">
    <name type="scientific">Nitrosopumilus cobalaminigenes</name>
    <dbReference type="NCBI Taxonomy" id="1470066"/>
    <lineage>
        <taxon>Archaea</taxon>
        <taxon>Nitrososphaerota</taxon>
        <taxon>Nitrososphaeria</taxon>
        <taxon>Nitrosopumilales</taxon>
        <taxon>Nitrosopumilaceae</taxon>
        <taxon>Nitrosopumilus</taxon>
    </lineage>
</organism>
<keyword evidence="1" id="KW-0812">Transmembrane</keyword>
<keyword evidence="3" id="KW-1185">Reference proteome</keyword>
<dbReference type="KEGG" id="ncl:C5F47_04310"/>
<evidence type="ECO:0000256" key="1">
    <source>
        <dbReference type="SAM" id="Phobius"/>
    </source>
</evidence>
<reference evidence="2 3" key="1">
    <citation type="submission" date="2018-02" db="EMBL/GenBank/DDBJ databases">
        <title>Complete genome of Nitrosopumilus cobalaminigenes HCA1.</title>
        <authorList>
            <person name="Qin W."/>
            <person name="Zheng Y."/>
            <person name="Stahl D.A."/>
        </authorList>
    </citation>
    <scope>NUCLEOTIDE SEQUENCE [LARGE SCALE GENOMIC DNA]</scope>
    <source>
        <strain evidence="2 3">HCA1</strain>
    </source>
</reference>
<protein>
    <submittedName>
        <fullName evidence="2">Uncharacterized protein</fullName>
    </submittedName>
</protein>
<feature type="transmembrane region" description="Helical" evidence="1">
    <location>
        <begin position="20"/>
        <end position="40"/>
    </location>
</feature>
<keyword evidence="1" id="KW-1133">Transmembrane helix</keyword>
<name>A0A7D5M277_9ARCH</name>
<dbReference type="Proteomes" id="UP000509771">
    <property type="component" value="Chromosome"/>
</dbReference>
<evidence type="ECO:0000313" key="2">
    <source>
        <dbReference type="EMBL" id="QLH02830.1"/>
    </source>
</evidence>
<dbReference type="AlphaFoldDB" id="A0A7D5M277"/>
<proteinExistence type="predicted"/>
<feature type="transmembrane region" description="Helical" evidence="1">
    <location>
        <begin position="46"/>
        <end position="65"/>
    </location>
</feature>
<keyword evidence="1" id="KW-0472">Membrane</keyword>
<gene>
    <name evidence="2" type="ORF">C5F47_04310</name>
</gene>